<dbReference type="InterPro" id="IPR027417">
    <property type="entry name" value="P-loop_NTPase"/>
</dbReference>
<protein>
    <submittedName>
        <fullName evidence="1">Uncharacterized protein</fullName>
    </submittedName>
</protein>
<organism evidence="1 2">
    <name type="scientific">Tessaracoccus aquimaris</name>
    <dbReference type="NCBI Taxonomy" id="1332264"/>
    <lineage>
        <taxon>Bacteria</taxon>
        <taxon>Bacillati</taxon>
        <taxon>Actinomycetota</taxon>
        <taxon>Actinomycetes</taxon>
        <taxon>Propionibacteriales</taxon>
        <taxon>Propionibacteriaceae</taxon>
        <taxon>Tessaracoccus</taxon>
    </lineage>
</organism>
<sequence length="328" mass="33054">MLLCTRDPSVVEAVEVSAATQQIELRVVADAAELRAAWPAAVVRLLGVDAASRWGAVGPGEAYVVGGPAAELTRCSAELSLPVLPLPDESGRLAAVLAGSARGPTRGGRVLALVGASGGLGVSTLAASLALLAARSGTSAGVVDLAPASGGLDLLLGAETVEGVRWPDLALARGELGDLRPLLPQVADVALLAQARGVGPPPSGDAVDAVVSALAASTDLTVLDSGRSGAPRGVDQTLLVVGADVRSVAAAQMLDPELRPSAFVARSGPGRRVPAAVMSRTLGLECAGEIGHDKALPRLAEMGLPPLPGPARRFRRDVAALLRWLLDA</sequence>
<dbReference type="InterPro" id="IPR050625">
    <property type="entry name" value="ParA/MinD_ATPase"/>
</dbReference>
<dbReference type="InterPro" id="IPR022521">
    <property type="entry name" value="Rv3660c"/>
</dbReference>
<dbReference type="AlphaFoldDB" id="A0A1Q2CSG0"/>
<evidence type="ECO:0000313" key="2">
    <source>
        <dbReference type="Proteomes" id="UP000188145"/>
    </source>
</evidence>
<dbReference type="GO" id="GO:0051782">
    <property type="term" value="P:negative regulation of cell division"/>
    <property type="evidence" value="ECO:0007669"/>
    <property type="project" value="TreeGrafter"/>
</dbReference>
<dbReference type="Proteomes" id="UP000188145">
    <property type="component" value="Chromosome"/>
</dbReference>
<dbReference type="EMBL" id="CP019606">
    <property type="protein sequence ID" value="AQP49059.1"/>
    <property type="molecule type" value="Genomic_DNA"/>
</dbReference>
<dbReference type="PANTHER" id="PTHR43384">
    <property type="entry name" value="SEPTUM SITE-DETERMINING PROTEIN MIND HOMOLOG, CHLOROPLASTIC-RELATED"/>
    <property type="match status" value="1"/>
</dbReference>
<dbReference type="GO" id="GO:0016887">
    <property type="term" value="F:ATP hydrolysis activity"/>
    <property type="evidence" value="ECO:0007669"/>
    <property type="project" value="TreeGrafter"/>
</dbReference>
<dbReference type="GO" id="GO:0005524">
    <property type="term" value="F:ATP binding"/>
    <property type="evidence" value="ECO:0007669"/>
    <property type="project" value="TreeGrafter"/>
</dbReference>
<gene>
    <name evidence="1" type="ORF">BW730_17730</name>
</gene>
<dbReference type="Gene3D" id="3.40.50.300">
    <property type="entry name" value="P-loop containing nucleotide triphosphate hydrolases"/>
    <property type="match status" value="1"/>
</dbReference>
<dbReference type="GO" id="GO:0005829">
    <property type="term" value="C:cytosol"/>
    <property type="evidence" value="ECO:0007669"/>
    <property type="project" value="TreeGrafter"/>
</dbReference>
<accession>A0A1Q2CSG0</accession>
<dbReference type="NCBIfam" id="TIGR03815">
    <property type="entry name" value="CpaE_hom_Actino"/>
    <property type="match status" value="1"/>
</dbReference>
<name>A0A1Q2CSG0_9ACTN</name>
<keyword evidence="2" id="KW-1185">Reference proteome</keyword>
<dbReference type="SUPFAM" id="SSF52540">
    <property type="entry name" value="P-loop containing nucleoside triphosphate hydrolases"/>
    <property type="match status" value="1"/>
</dbReference>
<dbReference type="KEGG" id="tes:BW730_17730"/>
<evidence type="ECO:0000313" key="1">
    <source>
        <dbReference type="EMBL" id="AQP49059.1"/>
    </source>
</evidence>
<reference evidence="2" key="1">
    <citation type="submission" date="2017-02" db="EMBL/GenBank/DDBJ databases">
        <title>Tessaracoccus aquaemaris sp. nov., isolated from the intestine of a Korean rockfish, Sebastes schlegelii, in a marine aquaculture pond.</title>
        <authorList>
            <person name="Tak E.J."/>
            <person name="Bae J.-W."/>
        </authorList>
    </citation>
    <scope>NUCLEOTIDE SEQUENCE [LARGE SCALE GENOMIC DNA]</scope>
    <source>
        <strain evidence="2">NSG39</strain>
    </source>
</reference>
<dbReference type="PANTHER" id="PTHR43384:SF11">
    <property type="entry name" value="SEPTUM SITE DETERMINING PROTEIN"/>
    <property type="match status" value="1"/>
</dbReference>
<dbReference type="GO" id="GO:0009898">
    <property type="term" value="C:cytoplasmic side of plasma membrane"/>
    <property type="evidence" value="ECO:0007669"/>
    <property type="project" value="TreeGrafter"/>
</dbReference>
<proteinExistence type="predicted"/>
<dbReference type="STRING" id="1332264.BW730_17730"/>